<evidence type="ECO:0000313" key="2">
    <source>
        <dbReference type="Proteomes" id="UP000000496"/>
    </source>
</evidence>
<accession>F8L971</accession>
<reference evidence="1 2" key="2">
    <citation type="journal article" date="2011" name="Mol. Biol. Evol.">
        <title>Unity in variety--the pan-genome of the Chlamydiae.</title>
        <authorList>
            <person name="Collingro A."/>
            <person name="Tischler P."/>
            <person name="Weinmaier T."/>
            <person name="Penz T."/>
            <person name="Heinz E."/>
            <person name="Brunham R.C."/>
            <person name="Read T.D."/>
            <person name="Bavoil P.M."/>
            <person name="Sachse K."/>
            <person name="Kahane S."/>
            <person name="Friedman M.G."/>
            <person name="Rattei T."/>
            <person name="Myers G.S."/>
            <person name="Horn M."/>
        </authorList>
    </citation>
    <scope>NUCLEOTIDE SEQUENCE [LARGE SCALE GENOMIC DNA]</scope>
    <source>
        <strain evidence="2">ATCC VR-1471 / Z</strain>
    </source>
</reference>
<protein>
    <submittedName>
        <fullName evidence="1">Uncharacterized protein</fullName>
    </submittedName>
</protein>
<name>F8L971_SIMNZ</name>
<keyword evidence="2" id="KW-1185">Reference proteome</keyword>
<sequence length="34" mass="4175">MKLLDAFNIQWFEQLDFKTMNHNPARVFQCFANR</sequence>
<reference key="1">
    <citation type="journal article" date="2011" name="Mol. Biol. Evol.">
        <title>Unity in variety -- the pan-genome of the Chlamydiae.</title>
        <authorList>
            <person name="Collingro A."/>
            <person name="Tischler P."/>
            <person name="Weinmaier T."/>
            <person name="Penz T."/>
            <person name="Heinz E."/>
            <person name="Brunham R.C."/>
            <person name="Read T.D."/>
            <person name="Bavoil P.M."/>
            <person name="Sachse K."/>
            <person name="Kahane S."/>
            <person name="Friedman M.G."/>
            <person name="Rattei T."/>
            <person name="Myers G.S.A."/>
            <person name="Horn M."/>
        </authorList>
    </citation>
    <scope>NUCLEOTIDE SEQUENCE</scope>
    <source>
        <strain>Z</strain>
    </source>
</reference>
<dbReference type="AlphaFoldDB" id="F8L971"/>
<proteinExistence type="predicted"/>
<gene>
    <name evidence="1" type="ordered locus">SNE_A15090</name>
</gene>
<dbReference type="HOGENOM" id="CLU_3376028_0_0_0"/>
<organism evidence="1 2">
    <name type="scientific">Simkania negevensis (strain ATCC VR-1471 / DSM 27360 / Z)</name>
    <dbReference type="NCBI Taxonomy" id="331113"/>
    <lineage>
        <taxon>Bacteria</taxon>
        <taxon>Pseudomonadati</taxon>
        <taxon>Chlamydiota</taxon>
        <taxon>Chlamydiia</taxon>
        <taxon>Parachlamydiales</taxon>
        <taxon>Simkaniaceae</taxon>
        <taxon>Simkania</taxon>
    </lineage>
</organism>
<dbReference type="KEGG" id="sng:SNE_A15090"/>
<dbReference type="Proteomes" id="UP000000496">
    <property type="component" value="Chromosome gsn.131"/>
</dbReference>
<dbReference type="EMBL" id="FR872582">
    <property type="protein sequence ID" value="CCB89386.1"/>
    <property type="molecule type" value="Genomic_DNA"/>
</dbReference>
<evidence type="ECO:0000313" key="1">
    <source>
        <dbReference type="EMBL" id="CCB89386.1"/>
    </source>
</evidence>